<dbReference type="Gene3D" id="4.10.640.10">
    <property type="entry name" value="Ribosomal protein S18"/>
    <property type="match status" value="1"/>
</dbReference>
<dbReference type="GO" id="GO:0070181">
    <property type="term" value="F:small ribosomal subunit rRNA binding"/>
    <property type="evidence" value="ECO:0007669"/>
    <property type="project" value="TreeGrafter"/>
</dbReference>
<dbReference type="AlphaFoldDB" id="A0A1Z5J7I5"/>
<organism evidence="5 6">
    <name type="scientific">Fistulifera solaris</name>
    <name type="common">Oleaginous diatom</name>
    <dbReference type="NCBI Taxonomy" id="1519565"/>
    <lineage>
        <taxon>Eukaryota</taxon>
        <taxon>Sar</taxon>
        <taxon>Stramenopiles</taxon>
        <taxon>Ochrophyta</taxon>
        <taxon>Bacillariophyta</taxon>
        <taxon>Bacillariophyceae</taxon>
        <taxon>Bacillariophycidae</taxon>
        <taxon>Naviculales</taxon>
        <taxon>Naviculaceae</taxon>
        <taxon>Fistulifera</taxon>
    </lineage>
</organism>
<dbReference type="InterPro" id="IPR036870">
    <property type="entry name" value="Ribosomal_bS18_sf"/>
</dbReference>
<evidence type="ECO:0000256" key="2">
    <source>
        <dbReference type="ARBA" id="ARBA00022980"/>
    </source>
</evidence>
<dbReference type="OrthoDB" id="21463at2759"/>
<name>A0A1Z5J7I5_FISSO</name>
<dbReference type="InterPro" id="IPR001648">
    <property type="entry name" value="Ribosomal_bS18"/>
</dbReference>
<keyword evidence="2" id="KW-0689">Ribosomal protein</keyword>
<dbReference type="Proteomes" id="UP000198406">
    <property type="component" value="Unassembled WGS sequence"/>
</dbReference>
<dbReference type="PRINTS" id="PR00974">
    <property type="entry name" value="RIBOSOMALS18"/>
</dbReference>
<protein>
    <recommendedName>
        <fullName evidence="7">Small subunit ribosomal protein S18</fullName>
    </recommendedName>
</protein>
<dbReference type="Pfam" id="PF01084">
    <property type="entry name" value="Ribosomal_S18"/>
    <property type="match status" value="1"/>
</dbReference>
<reference evidence="5 6" key="1">
    <citation type="journal article" date="2015" name="Plant Cell">
        <title>Oil accumulation by the oleaginous diatom Fistulifera solaris as revealed by the genome and transcriptome.</title>
        <authorList>
            <person name="Tanaka T."/>
            <person name="Maeda Y."/>
            <person name="Veluchamy A."/>
            <person name="Tanaka M."/>
            <person name="Abida H."/>
            <person name="Marechal E."/>
            <person name="Bowler C."/>
            <person name="Muto M."/>
            <person name="Sunaga Y."/>
            <person name="Tanaka M."/>
            <person name="Yoshino T."/>
            <person name="Taniguchi T."/>
            <person name="Fukuda Y."/>
            <person name="Nemoto M."/>
            <person name="Matsumoto M."/>
            <person name="Wong P.S."/>
            <person name="Aburatani S."/>
            <person name="Fujibuchi W."/>
        </authorList>
    </citation>
    <scope>NUCLEOTIDE SEQUENCE [LARGE SCALE GENOMIC DNA]</scope>
    <source>
        <strain evidence="5 6">JPCC DA0580</strain>
    </source>
</reference>
<proteinExistence type="inferred from homology"/>
<feature type="region of interest" description="Disordered" evidence="4">
    <location>
        <begin position="238"/>
        <end position="257"/>
    </location>
</feature>
<dbReference type="EMBL" id="BDSP01000013">
    <property type="protein sequence ID" value="GAX09954.1"/>
    <property type="molecule type" value="Genomic_DNA"/>
</dbReference>
<dbReference type="GO" id="GO:0005763">
    <property type="term" value="C:mitochondrial small ribosomal subunit"/>
    <property type="evidence" value="ECO:0007669"/>
    <property type="project" value="TreeGrafter"/>
</dbReference>
<dbReference type="GO" id="GO:0003735">
    <property type="term" value="F:structural constituent of ribosome"/>
    <property type="evidence" value="ECO:0007669"/>
    <property type="project" value="InterPro"/>
</dbReference>
<sequence length="404" mass="45952">MATRSLLTKVARVSISSSSSFGIRRIADTNRSFALQSFTASKRFFSTDDKKPKGRKGVKVAFDEDFHEEEVLPPDVAADVVSAEDTWDDPFGLNYEDGEGRIGPEKELPPIYERDTTTGRLTGVIKKELTEEEKRILKADPIDQEKWLLKSLEKHWQESGTDEIGIPVELNKLGGRIRKINLGLNVLGRSPRSTSSTPQSADIEQSSGESFSKPLSASEFKAFSKFMKKEFKLEIDEDHIPTASSAPQKKKDDELDPDEQELALKWLTARAQRQMDDFLDDNPYSDLMPGDLSPSRLVNRKRAKQIPVNVLHHNNIPLLQRFLNPTGQIKHRIQTRLGARDQRRVAKLVKRARSLGLLPYVGQHKVETHGWIHEKDLGEDREWEKELKRRGLVIEKKTEPQSDI</sequence>
<dbReference type="GO" id="GO:0006412">
    <property type="term" value="P:translation"/>
    <property type="evidence" value="ECO:0007669"/>
    <property type="project" value="InterPro"/>
</dbReference>
<evidence type="ECO:0008006" key="7">
    <source>
        <dbReference type="Google" id="ProtNLM"/>
    </source>
</evidence>
<dbReference type="PANTHER" id="PTHR13479:SF40">
    <property type="entry name" value="SMALL RIBOSOMAL SUBUNIT PROTEIN BS18M"/>
    <property type="match status" value="1"/>
</dbReference>
<dbReference type="PANTHER" id="PTHR13479">
    <property type="entry name" value="30S RIBOSOMAL PROTEIN S18"/>
    <property type="match status" value="1"/>
</dbReference>
<keyword evidence="6" id="KW-1185">Reference proteome</keyword>
<comment type="caution">
    <text evidence="5">The sequence shown here is derived from an EMBL/GenBank/DDBJ whole genome shotgun (WGS) entry which is preliminary data.</text>
</comment>
<feature type="region of interest" description="Disordered" evidence="4">
    <location>
        <begin position="187"/>
        <end position="212"/>
    </location>
</feature>
<evidence type="ECO:0000313" key="6">
    <source>
        <dbReference type="Proteomes" id="UP000198406"/>
    </source>
</evidence>
<feature type="compositionally biased region" description="Polar residues" evidence="4">
    <location>
        <begin position="199"/>
        <end position="212"/>
    </location>
</feature>
<feature type="compositionally biased region" description="Low complexity" evidence="4">
    <location>
        <begin position="189"/>
        <end position="198"/>
    </location>
</feature>
<evidence type="ECO:0000313" key="5">
    <source>
        <dbReference type="EMBL" id="GAX09954.1"/>
    </source>
</evidence>
<evidence type="ECO:0000256" key="1">
    <source>
        <dbReference type="ARBA" id="ARBA00005589"/>
    </source>
</evidence>
<keyword evidence="3" id="KW-0687">Ribonucleoprotein</keyword>
<accession>A0A1Z5J7I5</accession>
<evidence type="ECO:0000256" key="3">
    <source>
        <dbReference type="ARBA" id="ARBA00023274"/>
    </source>
</evidence>
<comment type="similarity">
    <text evidence="1">Belongs to the bacterial ribosomal protein bS18 family.</text>
</comment>
<gene>
    <name evidence="5" type="ORF">FisN_11Lh059</name>
</gene>
<dbReference type="SUPFAM" id="SSF46911">
    <property type="entry name" value="Ribosomal protein S18"/>
    <property type="match status" value="1"/>
</dbReference>
<evidence type="ECO:0000256" key="4">
    <source>
        <dbReference type="SAM" id="MobiDB-lite"/>
    </source>
</evidence>
<dbReference type="InParanoid" id="A0A1Z5J7I5"/>